<proteinExistence type="predicted"/>
<name>A0A2U1L1X8_ARTAN</name>
<gene>
    <name evidence="2" type="ORF">CTI12_AA539930</name>
</gene>
<dbReference type="PANTHER" id="PTHR35696">
    <property type="entry name" value="ELECTRON CARRIER/IRON ION-BINDING PROTEIN"/>
    <property type="match status" value="1"/>
</dbReference>
<dbReference type="AlphaFoldDB" id="A0A2U1L1X8"/>
<evidence type="ECO:0000313" key="2">
    <source>
        <dbReference type="EMBL" id="PWA43007.1"/>
    </source>
</evidence>
<keyword evidence="3" id="KW-1185">Reference proteome</keyword>
<dbReference type="STRING" id="35608.A0A2U1L1X8"/>
<dbReference type="Proteomes" id="UP000245207">
    <property type="component" value="Unassembled WGS sequence"/>
</dbReference>
<sequence length="245" mass="28186">MENFHVIHKLHTHITCETLNISLPAVLKGNSLVSDKVPVSSPSLVNQHLNERPLSGNAHRFVRQLYAIYLQLSARARKFSKLKEYKDGNIEIENEAFDRYLHNIDLLEEVFDVRTKSEKLAKDDQEGKSEMQTSNLKMKLRADLIGTENFRDRMRFITNNALRKLKSLKRQDIQIYLNSPKLSDVRNDEDQKSCKLLKFQLSSRSESKGEQSENINTPDQQHDGTPNKNQKAPDQIGLAESQSIK</sequence>
<organism evidence="2 3">
    <name type="scientific">Artemisia annua</name>
    <name type="common">Sweet wormwood</name>
    <dbReference type="NCBI Taxonomy" id="35608"/>
    <lineage>
        <taxon>Eukaryota</taxon>
        <taxon>Viridiplantae</taxon>
        <taxon>Streptophyta</taxon>
        <taxon>Embryophyta</taxon>
        <taxon>Tracheophyta</taxon>
        <taxon>Spermatophyta</taxon>
        <taxon>Magnoliopsida</taxon>
        <taxon>eudicotyledons</taxon>
        <taxon>Gunneridae</taxon>
        <taxon>Pentapetalae</taxon>
        <taxon>asterids</taxon>
        <taxon>campanulids</taxon>
        <taxon>Asterales</taxon>
        <taxon>Asteraceae</taxon>
        <taxon>Asteroideae</taxon>
        <taxon>Anthemideae</taxon>
        <taxon>Artemisiinae</taxon>
        <taxon>Artemisia</taxon>
    </lineage>
</organism>
<dbReference type="OrthoDB" id="1743390at2759"/>
<evidence type="ECO:0000256" key="1">
    <source>
        <dbReference type="SAM" id="MobiDB-lite"/>
    </source>
</evidence>
<dbReference type="EMBL" id="PKPP01012066">
    <property type="protein sequence ID" value="PWA43007.1"/>
    <property type="molecule type" value="Genomic_DNA"/>
</dbReference>
<evidence type="ECO:0000313" key="3">
    <source>
        <dbReference type="Proteomes" id="UP000245207"/>
    </source>
</evidence>
<reference evidence="2 3" key="1">
    <citation type="journal article" date="2018" name="Mol. Plant">
        <title>The genome of Artemisia annua provides insight into the evolution of Asteraceae family and artemisinin biosynthesis.</title>
        <authorList>
            <person name="Shen Q."/>
            <person name="Zhang L."/>
            <person name="Liao Z."/>
            <person name="Wang S."/>
            <person name="Yan T."/>
            <person name="Shi P."/>
            <person name="Liu M."/>
            <person name="Fu X."/>
            <person name="Pan Q."/>
            <person name="Wang Y."/>
            <person name="Lv Z."/>
            <person name="Lu X."/>
            <person name="Zhang F."/>
            <person name="Jiang W."/>
            <person name="Ma Y."/>
            <person name="Chen M."/>
            <person name="Hao X."/>
            <person name="Li L."/>
            <person name="Tang Y."/>
            <person name="Lv G."/>
            <person name="Zhou Y."/>
            <person name="Sun X."/>
            <person name="Brodelius P.E."/>
            <person name="Rose J.K.C."/>
            <person name="Tang K."/>
        </authorList>
    </citation>
    <scope>NUCLEOTIDE SEQUENCE [LARGE SCALE GENOMIC DNA]</scope>
    <source>
        <strain evidence="3">cv. Huhao1</strain>
        <tissue evidence="2">Leaf</tissue>
    </source>
</reference>
<feature type="region of interest" description="Disordered" evidence="1">
    <location>
        <begin position="200"/>
        <end position="245"/>
    </location>
</feature>
<feature type="compositionally biased region" description="Polar residues" evidence="1">
    <location>
        <begin position="212"/>
        <end position="232"/>
    </location>
</feature>
<dbReference type="PANTHER" id="PTHR35696:SF1">
    <property type="entry name" value="ELECTRON CARRIER_IRON ION-BINDING PROTEIN"/>
    <property type="match status" value="1"/>
</dbReference>
<accession>A0A2U1L1X8</accession>
<protein>
    <submittedName>
        <fullName evidence="2">Uncharacterized protein</fullName>
    </submittedName>
</protein>
<comment type="caution">
    <text evidence="2">The sequence shown here is derived from an EMBL/GenBank/DDBJ whole genome shotgun (WGS) entry which is preliminary data.</text>
</comment>